<evidence type="ECO:0000256" key="7">
    <source>
        <dbReference type="ARBA" id="ARBA00023136"/>
    </source>
</evidence>
<feature type="transmembrane region" description="Helical" evidence="9">
    <location>
        <begin position="122"/>
        <end position="143"/>
    </location>
</feature>
<protein>
    <submittedName>
        <fullName evidence="10">Bacterial inner-membrane translocator</fullName>
    </submittedName>
</protein>
<evidence type="ECO:0000256" key="9">
    <source>
        <dbReference type="SAM" id="Phobius"/>
    </source>
</evidence>
<dbReference type="GO" id="GO:0006865">
    <property type="term" value="P:amino acid transport"/>
    <property type="evidence" value="ECO:0007669"/>
    <property type="project" value="UniProtKB-KW"/>
</dbReference>
<evidence type="ECO:0000313" key="10">
    <source>
        <dbReference type="EMBL" id="EQD67969.1"/>
    </source>
</evidence>
<proteinExistence type="inferred from homology"/>
<dbReference type="PANTHER" id="PTHR11795">
    <property type="entry name" value="BRANCHED-CHAIN AMINO ACID TRANSPORT SYSTEM PERMEASE PROTEIN LIVH"/>
    <property type="match status" value="1"/>
</dbReference>
<dbReference type="Pfam" id="PF02653">
    <property type="entry name" value="BPD_transp_2"/>
    <property type="match status" value="1"/>
</dbReference>
<name>T1CKF2_9ZZZZ</name>
<keyword evidence="7 9" id="KW-0472">Membrane</keyword>
<evidence type="ECO:0000256" key="6">
    <source>
        <dbReference type="ARBA" id="ARBA00022989"/>
    </source>
</evidence>
<feature type="non-terminal residue" evidence="10">
    <location>
        <position position="1"/>
    </location>
</feature>
<evidence type="ECO:0000256" key="4">
    <source>
        <dbReference type="ARBA" id="ARBA00022692"/>
    </source>
</evidence>
<keyword evidence="5" id="KW-0029">Amino-acid transport</keyword>
<dbReference type="PANTHER" id="PTHR11795:SF445">
    <property type="entry name" value="AMINO ACID ABC TRANSPORTER PERMEASE PROTEIN"/>
    <property type="match status" value="1"/>
</dbReference>
<keyword evidence="2" id="KW-0813">Transport</keyword>
<dbReference type="GO" id="GO:0005886">
    <property type="term" value="C:plasma membrane"/>
    <property type="evidence" value="ECO:0007669"/>
    <property type="project" value="UniProtKB-SubCell"/>
</dbReference>
<keyword evidence="3" id="KW-1003">Cell membrane</keyword>
<dbReference type="AlphaFoldDB" id="T1CKF2"/>
<sequence length="150" mass="15170">WAVAAAVSVPVLLILFAYLGRTKLGRATRAVMASPDEAAAVGINVRTISALTFGIGVALAVGAGSLAIFMLGGVTPTEGVSITVVSFAVIVIGGLGNTLGTLVGGLVFGLASQLTLTFQPNWAALVPYALLLAVVLIRPSGILSRTRRLA</sequence>
<dbReference type="GO" id="GO:0022857">
    <property type="term" value="F:transmembrane transporter activity"/>
    <property type="evidence" value="ECO:0007669"/>
    <property type="project" value="InterPro"/>
</dbReference>
<comment type="similarity">
    <text evidence="8">Belongs to the binding-protein-dependent transport system permease family. LivHM subfamily.</text>
</comment>
<dbReference type="InterPro" id="IPR001851">
    <property type="entry name" value="ABC_transp_permease"/>
</dbReference>
<feature type="transmembrane region" description="Helical" evidence="9">
    <location>
        <begin position="51"/>
        <end position="72"/>
    </location>
</feature>
<dbReference type="EMBL" id="AUZX01005419">
    <property type="protein sequence ID" value="EQD67969.1"/>
    <property type="molecule type" value="Genomic_DNA"/>
</dbReference>
<keyword evidence="6 9" id="KW-1133">Transmembrane helix</keyword>
<evidence type="ECO:0000256" key="8">
    <source>
        <dbReference type="ARBA" id="ARBA00037998"/>
    </source>
</evidence>
<keyword evidence="4 9" id="KW-0812">Transmembrane</keyword>
<evidence type="ECO:0000256" key="3">
    <source>
        <dbReference type="ARBA" id="ARBA00022475"/>
    </source>
</evidence>
<gene>
    <name evidence="10" type="ORF">B1A_07519</name>
</gene>
<reference evidence="10" key="2">
    <citation type="journal article" date="2014" name="ISME J.">
        <title>Microbial stratification in low pH oxic and suboxic macroscopic growths along an acid mine drainage.</title>
        <authorList>
            <person name="Mendez-Garcia C."/>
            <person name="Mesa V."/>
            <person name="Sprenger R.R."/>
            <person name="Richter M."/>
            <person name="Diez M.S."/>
            <person name="Solano J."/>
            <person name="Bargiela R."/>
            <person name="Golyshina O.V."/>
            <person name="Manteca A."/>
            <person name="Ramos J.L."/>
            <person name="Gallego J.R."/>
            <person name="Llorente I."/>
            <person name="Martins Dos Santos V.A."/>
            <person name="Jensen O.N."/>
            <person name="Pelaez A.I."/>
            <person name="Sanchez J."/>
            <person name="Ferrer M."/>
        </authorList>
    </citation>
    <scope>NUCLEOTIDE SEQUENCE</scope>
</reference>
<evidence type="ECO:0000256" key="2">
    <source>
        <dbReference type="ARBA" id="ARBA00022448"/>
    </source>
</evidence>
<dbReference type="InterPro" id="IPR052157">
    <property type="entry name" value="BCAA_transport_permease"/>
</dbReference>
<reference evidence="10" key="1">
    <citation type="submission" date="2013-08" db="EMBL/GenBank/DDBJ databases">
        <authorList>
            <person name="Mendez C."/>
            <person name="Richter M."/>
            <person name="Ferrer M."/>
            <person name="Sanchez J."/>
        </authorList>
    </citation>
    <scope>NUCLEOTIDE SEQUENCE</scope>
</reference>
<evidence type="ECO:0000256" key="5">
    <source>
        <dbReference type="ARBA" id="ARBA00022970"/>
    </source>
</evidence>
<evidence type="ECO:0000256" key="1">
    <source>
        <dbReference type="ARBA" id="ARBA00004651"/>
    </source>
</evidence>
<organism evidence="10">
    <name type="scientific">mine drainage metagenome</name>
    <dbReference type="NCBI Taxonomy" id="410659"/>
    <lineage>
        <taxon>unclassified sequences</taxon>
        <taxon>metagenomes</taxon>
        <taxon>ecological metagenomes</taxon>
    </lineage>
</organism>
<comment type="caution">
    <text evidence="10">The sequence shown here is derived from an EMBL/GenBank/DDBJ whole genome shotgun (WGS) entry which is preliminary data.</text>
</comment>
<accession>T1CKF2</accession>
<comment type="subcellular location">
    <subcellularLocation>
        <location evidence="1">Cell membrane</location>
        <topology evidence="1">Multi-pass membrane protein</topology>
    </subcellularLocation>
</comment>
<dbReference type="CDD" id="cd06582">
    <property type="entry name" value="TM_PBP1_LivH_like"/>
    <property type="match status" value="1"/>
</dbReference>
<feature type="transmembrane region" description="Helical" evidence="9">
    <location>
        <begin position="84"/>
        <end position="110"/>
    </location>
</feature>